<dbReference type="EMBL" id="AGXS01000015">
    <property type="protein sequence ID" value="EIY52699.1"/>
    <property type="molecule type" value="Genomic_DNA"/>
</dbReference>
<dbReference type="HOGENOM" id="CLU_3402066_0_0_10"/>
<gene>
    <name evidence="2" type="ORF">HMPREF1068_02246</name>
</gene>
<dbReference type="AlphaFoldDB" id="I9GZU7"/>
<reference evidence="2 3" key="1">
    <citation type="submission" date="2012-02" db="EMBL/GenBank/DDBJ databases">
        <title>The Genome Sequence of Bacteroides nordii CL02T12C05.</title>
        <authorList>
            <consortium name="The Broad Institute Genome Sequencing Platform"/>
            <person name="Earl A."/>
            <person name="Ward D."/>
            <person name="Feldgarden M."/>
            <person name="Gevers D."/>
            <person name="Zitomersky N.L."/>
            <person name="Coyne M.J."/>
            <person name="Comstock L.E."/>
            <person name="Young S.K."/>
            <person name="Zeng Q."/>
            <person name="Gargeya S."/>
            <person name="Fitzgerald M."/>
            <person name="Haas B."/>
            <person name="Abouelleil A."/>
            <person name="Alvarado L."/>
            <person name="Arachchi H.M."/>
            <person name="Berlin A."/>
            <person name="Chapman S.B."/>
            <person name="Gearin G."/>
            <person name="Goldberg J."/>
            <person name="Griggs A."/>
            <person name="Gujja S."/>
            <person name="Hansen M."/>
            <person name="Heiman D."/>
            <person name="Howarth C."/>
            <person name="Larimer J."/>
            <person name="Lui A."/>
            <person name="MacDonald P.J.P."/>
            <person name="McCowen C."/>
            <person name="Montmayeur A."/>
            <person name="Murphy C."/>
            <person name="Neiman D."/>
            <person name="Pearson M."/>
            <person name="Priest M."/>
            <person name="Roberts A."/>
            <person name="Saif S."/>
            <person name="Shea T."/>
            <person name="Sisk P."/>
            <person name="Stolte C."/>
            <person name="Sykes S."/>
            <person name="Wortman J."/>
            <person name="Nusbaum C."/>
            <person name="Birren B."/>
        </authorList>
    </citation>
    <scope>NUCLEOTIDE SEQUENCE [LARGE SCALE GENOMIC DNA]</scope>
    <source>
        <strain evidence="2 3">CL02T12C05</strain>
    </source>
</reference>
<keyword evidence="1" id="KW-0812">Transmembrane</keyword>
<organism evidence="2 3">
    <name type="scientific">Bacteroides nordii CL02T12C05</name>
    <dbReference type="NCBI Taxonomy" id="997884"/>
    <lineage>
        <taxon>Bacteria</taxon>
        <taxon>Pseudomonadati</taxon>
        <taxon>Bacteroidota</taxon>
        <taxon>Bacteroidia</taxon>
        <taxon>Bacteroidales</taxon>
        <taxon>Bacteroidaceae</taxon>
        <taxon>Bacteroides</taxon>
    </lineage>
</organism>
<proteinExistence type="predicted"/>
<keyword evidence="1" id="KW-1133">Transmembrane helix</keyword>
<evidence type="ECO:0000256" key="1">
    <source>
        <dbReference type="SAM" id="Phobius"/>
    </source>
</evidence>
<keyword evidence="1" id="KW-0472">Membrane</keyword>
<feature type="transmembrane region" description="Helical" evidence="1">
    <location>
        <begin position="7"/>
        <end position="26"/>
    </location>
</feature>
<evidence type="ECO:0000313" key="3">
    <source>
        <dbReference type="Proteomes" id="UP000003089"/>
    </source>
</evidence>
<name>I9GZU7_9BACE</name>
<evidence type="ECO:0000313" key="2">
    <source>
        <dbReference type="EMBL" id="EIY52699.1"/>
    </source>
</evidence>
<protein>
    <submittedName>
        <fullName evidence="2">Uncharacterized protein</fullName>
    </submittedName>
</protein>
<keyword evidence="3" id="KW-1185">Reference proteome</keyword>
<sequence>MYLEKHDITFLLFMVFIEYVIFNGNISDFY</sequence>
<dbReference type="Proteomes" id="UP000003089">
    <property type="component" value="Unassembled WGS sequence"/>
</dbReference>
<accession>I9GZU7</accession>
<comment type="caution">
    <text evidence="2">The sequence shown here is derived from an EMBL/GenBank/DDBJ whole genome shotgun (WGS) entry which is preliminary data.</text>
</comment>